<evidence type="ECO:0000256" key="4">
    <source>
        <dbReference type="ARBA" id="ARBA00022741"/>
    </source>
</evidence>
<dbReference type="Gene3D" id="1.10.510.10">
    <property type="entry name" value="Transferase(Phosphotransferase) domain 1"/>
    <property type="match status" value="1"/>
</dbReference>
<keyword evidence="10" id="KW-1185">Reference proteome</keyword>
<dbReference type="AlphaFoldDB" id="A0A3A4KPA6"/>
<evidence type="ECO:0000313" key="10">
    <source>
        <dbReference type="Proteomes" id="UP000266677"/>
    </source>
</evidence>
<dbReference type="GO" id="GO:0005524">
    <property type="term" value="F:ATP binding"/>
    <property type="evidence" value="ECO:0007669"/>
    <property type="project" value="UniProtKB-UniRule"/>
</dbReference>
<organism evidence="9 10">
    <name type="scientific">Nocardia panacis</name>
    <dbReference type="NCBI Taxonomy" id="2340916"/>
    <lineage>
        <taxon>Bacteria</taxon>
        <taxon>Bacillati</taxon>
        <taxon>Actinomycetota</taxon>
        <taxon>Actinomycetes</taxon>
        <taxon>Mycobacteriales</taxon>
        <taxon>Nocardiaceae</taxon>
        <taxon>Nocardia</taxon>
    </lineage>
</organism>
<reference evidence="9 10" key="1">
    <citation type="submission" date="2018-09" db="EMBL/GenBank/DDBJ databases">
        <title>YIM PH21274 draft genome.</title>
        <authorList>
            <person name="Miao C."/>
        </authorList>
    </citation>
    <scope>NUCLEOTIDE SEQUENCE [LARGE SCALE GENOMIC DNA]</scope>
    <source>
        <strain evidence="9 10">YIM PH 21724</strain>
    </source>
</reference>
<dbReference type="PROSITE" id="PS00108">
    <property type="entry name" value="PROTEIN_KINASE_ST"/>
    <property type="match status" value="1"/>
</dbReference>
<evidence type="ECO:0000256" key="7">
    <source>
        <dbReference type="PROSITE-ProRule" id="PRU10141"/>
    </source>
</evidence>
<dbReference type="EMBL" id="QZFU01000019">
    <property type="protein sequence ID" value="RJO74930.1"/>
    <property type="molecule type" value="Genomic_DNA"/>
</dbReference>
<evidence type="ECO:0000256" key="6">
    <source>
        <dbReference type="ARBA" id="ARBA00022840"/>
    </source>
</evidence>
<keyword evidence="4 7" id="KW-0547">Nucleotide-binding</keyword>
<dbReference type="InterPro" id="IPR011009">
    <property type="entry name" value="Kinase-like_dom_sf"/>
</dbReference>
<evidence type="ECO:0000256" key="5">
    <source>
        <dbReference type="ARBA" id="ARBA00022777"/>
    </source>
</evidence>
<protein>
    <recommendedName>
        <fullName evidence="1">non-specific serine/threonine protein kinase</fullName>
        <ecNumber evidence="1">2.7.11.1</ecNumber>
    </recommendedName>
</protein>
<dbReference type="InterPro" id="IPR000719">
    <property type="entry name" value="Prot_kinase_dom"/>
</dbReference>
<evidence type="ECO:0000256" key="2">
    <source>
        <dbReference type="ARBA" id="ARBA00022527"/>
    </source>
</evidence>
<feature type="domain" description="Protein kinase" evidence="8">
    <location>
        <begin position="8"/>
        <end position="265"/>
    </location>
</feature>
<comment type="caution">
    <text evidence="9">The sequence shown here is derived from an EMBL/GenBank/DDBJ whole genome shotgun (WGS) entry which is preliminary data.</text>
</comment>
<keyword evidence="2 9" id="KW-0723">Serine/threonine-protein kinase</keyword>
<dbReference type="EC" id="2.7.11.1" evidence="1"/>
<dbReference type="Proteomes" id="UP000266677">
    <property type="component" value="Unassembled WGS sequence"/>
</dbReference>
<feature type="binding site" evidence="7">
    <location>
        <position position="37"/>
    </location>
    <ligand>
        <name>ATP</name>
        <dbReference type="ChEBI" id="CHEBI:30616"/>
    </ligand>
</feature>
<evidence type="ECO:0000313" key="9">
    <source>
        <dbReference type="EMBL" id="RJO74930.1"/>
    </source>
</evidence>
<dbReference type="CDD" id="cd14014">
    <property type="entry name" value="STKc_PknB_like"/>
    <property type="match status" value="1"/>
</dbReference>
<dbReference type="InterPro" id="IPR017441">
    <property type="entry name" value="Protein_kinase_ATP_BS"/>
</dbReference>
<dbReference type="SMART" id="SM00220">
    <property type="entry name" value="S_TKc"/>
    <property type="match status" value="1"/>
</dbReference>
<keyword evidence="5 9" id="KW-0418">Kinase</keyword>
<name>A0A3A4KPA6_9NOCA</name>
<evidence type="ECO:0000256" key="3">
    <source>
        <dbReference type="ARBA" id="ARBA00022679"/>
    </source>
</evidence>
<dbReference type="PANTHER" id="PTHR43289">
    <property type="entry name" value="MITOGEN-ACTIVATED PROTEIN KINASE KINASE KINASE 20-RELATED"/>
    <property type="match status" value="1"/>
</dbReference>
<sequence>MRTLASRYRITFPIGHGGMGEVWRGTDTRLNREVAIKLVTPEFTTDSDARRRFRREARITARLHHPGVPAVFDYGEDDSGELFLIMELAQGHTVGALLGECRGLPVGWAASIAAQVCAVLTAAHSVDLIHRDIKPENLVLAPNGTVKLIDFGAATSLTVGEYSTIIQHGDPPLSLNYMAPELWEAAPASPASDVFAIGVLLYELLTGSTPFAYGPGEAGYGNSAAPESMPGVPAELEILIQRLLSNDPAQRPSAPATHRALVPWIRELSDLPSWIDRDLSADPVHLYVSALSSTAGGNA</sequence>
<dbReference type="InterPro" id="IPR008271">
    <property type="entry name" value="Ser/Thr_kinase_AS"/>
</dbReference>
<dbReference type="Gene3D" id="3.30.200.20">
    <property type="entry name" value="Phosphorylase Kinase, domain 1"/>
    <property type="match status" value="1"/>
</dbReference>
<keyword evidence="6 7" id="KW-0067">ATP-binding</keyword>
<dbReference type="PROSITE" id="PS50011">
    <property type="entry name" value="PROTEIN_KINASE_DOM"/>
    <property type="match status" value="1"/>
</dbReference>
<evidence type="ECO:0000256" key="1">
    <source>
        <dbReference type="ARBA" id="ARBA00012513"/>
    </source>
</evidence>
<dbReference type="PANTHER" id="PTHR43289:SF6">
    <property type="entry name" value="SERINE_THREONINE-PROTEIN KINASE NEKL-3"/>
    <property type="match status" value="1"/>
</dbReference>
<dbReference type="PROSITE" id="PS00107">
    <property type="entry name" value="PROTEIN_KINASE_ATP"/>
    <property type="match status" value="1"/>
</dbReference>
<gene>
    <name evidence="9" type="ORF">D5S18_16090</name>
</gene>
<dbReference type="OrthoDB" id="9762169at2"/>
<proteinExistence type="predicted"/>
<keyword evidence="3" id="KW-0808">Transferase</keyword>
<accession>A0A3A4KPA6</accession>
<dbReference type="Pfam" id="PF00069">
    <property type="entry name" value="Pkinase"/>
    <property type="match status" value="1"/>
</dbReference>
<dbReference type="RefSeq" id="WP_120041744.1">
    <property type="nucleotide sequence ID" value="NZ_QZFU01000019.1"/>
</dbReference>
<dbReference type="GO" id="GO:0004674">
    <property type="term" value="F:protein serine/threonine kinase activity"/>
    <property type="evidence" value="ECO:0007669"/>
    <property type="project" value="UniProtKB-KW"/>
</dbReference>
<dbReference type="SUPFAM" id="SSF56112">
    <property type="entry name" value="Protein kinase-like (PK-like)"/>
    <property type="match status" value="1"/>
</dbReference>
<evidence type="ECO:0000259" key="8">
    <source>
        <dbReference type="PROSITE" id="PS50011"/>
    </source>
</evidence>